<accession>A0A1H0PIU8</accession>
<keyword evidence="3 6" id="KW-0238">DNA-binding</keyword>
<keyword evidence="4" id="KW-0804">Transcription</keyword>
<feature type="domain" description="HTH merR-type" evidence="5">
    <location>
        <begin position="7"/>
        <end position="76"/>
    </location>
</feature>
<dbReference type="Proteomes" id="UP000199159">
    <property type="component" value="Unassembled WGS sequence"/>
</dbReference>
<evidence type="ECO:0000313" key="6">
    <source>
        <dbReference type="EMBL" id="SDP04700.1"/>
    </source>
</evidence>
<proteinExistence type="predicted"/>
<dbReference type="Gene3D" id="1.10.1240.10">
    <property type="entry name" value="Methionine synthase domain"/>
    <property type="match status" value="1"/>
</dbReference>
<evidence type="ECO:0000256" key="4">
    <source>
        <dbReference type="ARBA" id="ARBA00023163"/>
    </source>
</evidence>
<dbReference type="RefSeq" id="WP_175490152.1">
    <property type="nucleotide sequence ID" value="NZ_FNJU01000001.1"/>
</dbReference>
<evidence type="ECO:0000259" key="5">
    <source>
        <dbReference type="PROSITE" id="PS50937"/>
    </source>
</evidence>
<dbReference type="GO" id="GO:0003677">
    <property type="term" value="F:DNA binding"/>
    <property type="evidence" value="ECO:0007669"/>
    <property type="project" value="UniProtKB-KW"/>
</dbReference>
<gene>
    <name evidence="6" type="ORF">SAMN05216565_101327</name>
</gene>
<dbReference type="Gene3D" id="3.40.50.280">
    <property type="entry name" value="Cobalamin-binding domain"/>
    <property type="match status" value="1"/>
</dbReference>
<keyword evidence="7" id="KW-1185">Reference proteome</keyword>
<dbReference type="SMART" id="SM00422">
    <property type="entry name" value="HTH_MERR"/>
    <property type="match status" value="1"/>
</dbReference>
<dbReference type="InterPro" id="IPR009061">
    <property type="entry name" value="DNA-bd_dom_put_sf"/>
</dbReference>
<organism evidence="6 7">
    <name type="scientific">Litchfieldia salsa</name>
    <dbReference type="NCBI Taxonomy" id="930152"/>
    <lineage>
        <taxon>Bacteria</taxon>
        <taxon>Bacillati</taxon>
        <taxon>Bacillota</taxon>
        <taxon>Bacilli</taxon>
        <taxon>Bacillales</taxon>
        <taxon>Bacillaceae</taxon>
        <taxon>Litchfieldia</taxon>
    </lineage>
</organism>
<reference evidence="7" key="1">
    <citation type="submission" date="2016-10" db="EMBL/GenBank/DDBJ databases">
        <authorList>
            <person name="Varghese N."/>
            <person name="Submissions S."/>
        </authorList>
    </citation>
    <scope>NUCLEOTIDE SEQUENCE [LARGE SCALE GENOMIC DNA]</scope>
    <source>
        <strain evidence="7">IBRC-M10078</strain>
    </source>
</reference>
<keyword evidence="2" id="KW-0805">Transcription regulation</keyword>
<dbReference type="EMBL" id="FNJU01000001">
    <property type="protein sequence ID" value="SDP04700.1"/>
    <property type="molecule type" value="Genomic_DNA"/>
</dbReference>
<sequence>MKIEKPLYFIQQVSEITGLSKLVIRKWEERYQIVIPNRLENGYRVYTEEDVNKILAVKGLTDQGYSVKQAASFINKIETKPEPTPEPTPVTPDGQMKSLPQASNEYVNELIKEGANCHEAGMNYIFQRAYHEKGLEYFIHSVALPFLFEIGKRWETGEWEEYQEAGASMALRDFLIGLRRNFIVRKEAPTLLGACLPYEKHEIPVMLILLKAMVKGWKTVLIGASPAQGSIENTVQKLLPDRVILSATTTTPFEEDPNALLRLDQFAGTCKKTDFYLGGPGAVEYMSKMKINLEFITLSQSLNHILEIK</sequence>
<dbReference type="SUPFAM" id="SSF46955">
    <property type="entry name" value="Putative DNA-binding domain"/>
    <property type="match status" value="1"/>
</dbReference>
<dbReference type="PANTHER" id="PTHR30204">
    <property type="entry name" value="REDOX-CYCLING DRUG-SENSING TRANSCRIPTIONAL ACTIVATOR SOXR"/>
    <property type="match status" value="1"/>
</dbReference>
<evidence type="ECO:0000256" key="3">
    <source>
        <dbReference type="ARBA" id="ARBA00023125"/>
    </source>
</evidence>
<dbReference type="PANTHER" id="PTHR30204:SF69">
    <property type="entry name" value="MERR-FAMILY TRANSCRIPTIONAL REGULATOR"/>
    <property type="match status" value="1"/>
</dbReference>
<dbReference type="Pfam" id="PF13411">
    <property type="entry name" value="MerR_1"/>
    <property type="match status" value="1"/>
</dbReference>
<dbReference type="PROSITE" id="PS50937">
    <property type="entry name" value="HTH_MERR_2"/>
    <property type="match status" value="1"/>
</dbReference>
<evidence type="ECO:0000256" key="2">
    <source>
        <dbReference type="ARBA" id="ARBA00023015"/>
    </source>
</evidence>
<dbReference type="Gene3D" id="1.10.1660.10">
    <property type="match status" value="1"/>
</dbReference>
<dbReference type="InterPro" id="IPR036594">
    <property type="entry name" value="Meth_synthase_dom"/>
</dbReference>
<name>A0A1H0PIU8_9BACI</name>
<dbReference type="InterPro" id="IPR000551">
    <property type="entry name" value="MerR-type_HTH_dom"/>
</dbReference>
<dbReference type="InterPro" id="IPR047057">
    <property type="entry name" value="MerR_fam"/>
</dbReference>
<protein>
    <submittedName>
        <fullName evidence="6">DNA-binding transcriptional regulator, MerR family</fullName>
    </submittedName>
</protein>
<evidence type="ECO:0000256" key="1">
    <source>
        <dbReference type="ARBA" id="ARBA00022491"/>
    </source>
</evidence>
<dbReference type="AlphaFoldDB" id="A0A1H0PIU8"/>
<dbReference type="STRING" id="930152.SAMN05216565_101327"/>
<dbReference type="GO" id="GO:0003700">
    <property type="term" value="F:DNA-binding transcription factor activity"/>
    <property type="evidence" value="ECO:0007669"/>
    <property type="project" value="InterPro"/>
</dbReference>
<keyword evidence="1" id="KW-0678">Repressor</keyword>
<evidence type="ECO:0000313" key="7">
    <source>
        <dbReference type="Proteomes" id="UP000199159"/>
    </source>
</evidence>